<accession>A0A9N7MJL9</accession>
<dbReference type="AlphaFoldDB" id="A0A9N7MJL9"/>
<keyword evidence="5" id="KW-0539">Nucleus</keyword>
<organism evidence="8 9">
    <name type="scientific">Striga hermonthica</name>
    <name type="common">Purple witchweed</name>
    <name type="synonym">Buchnera hermonthica</name>
    <dbReference type="NCBI Taxonomy" id="68872"/>
    <lineage>
        <taxon>Eukaryota</taxon>
        <taxon>Viridiplantae</taxon>
        <taxon>Streptophyta</taxon>
        <taxon>Embryophyta</taxon>
        <taxon>Tracheophyta</taxon>
        <taxon>Spermatophyta</taxon>
        <taxon>Magnoliopsida</taxon>
        <taxon>eudicotyledons</taxon>
        <taxon>Gunneridae</taxon>
        <taxon>Pentapetalae</taxon>
        <taxon>asterids</taxon>
        <taxon>lamiids</taxon>
        <taxon>Lamiales</taxon>
        <taxon>Orobanchaceae</taxon>
        <taxon>Buchnereae</taxon>
        <taxon>Striga</taxon>
    </lineage>
</organism>
<feature type="domain" description="AP2/ERF" evidence="7">
    <location>
        <begin position="140"/>
        <end position="175"/>
    </location>
</feature>
<evidence type="ECO:0000256" key="4">
    <source>
        <dbReference type="ARBA" id="ARBA00023163"/>
    </source>
</evidence>
<evidence type="ECO:0000313" key="8">
    <source>
        <dbReference type="EMBL" id="CAA0812114.1"/>
    </source>
</evidence>
<feature type="region of interest" description="Disordered" evidence="6">
    <location>
        <begin position="103"/>
        <end position="140"/>
    </location>
</feature>
<dbReference type="GO" id="GO:0003700">
    <property type="term" value="F:DNA-binding transcription factor activity"/>
    <property type="evidence" value="ECO:0007669"/>
    <property type="project" value="InterPro"/>
</dbReference>
<evidence type="ECO:0000256" key="6">
    <source>
        <dbReference type="SAM" id="MobiDB-lite"/>
    </source>
</evidence>
<proteinExistence type="predicted"/>
<evidence type="ECO:0000256" key="1">
    <source>
        <dbReference type="ARBA" id="ARBA00004123"/>
    </source>
</evidence>
<evidence type="ECO:0000259" key="7">
    <source>
        <dbReference type="PROSITE" id="PS51032"/>
    </source>
</evidence>
<dbReference type="PANTHER" id="PTHR31194:SF202">
    <property type="entry name" value="ETHYLENE-RESPONSIVE TRANSCRIPTION FACTOR ERF070"/>
    <property type="match status" value="1"/>
</dbReference>
<sequence>MELEQDENTMFSGGRVKYSEHVTQTTVAARPENPFFSRKNRFQAETTAVRTVRFSVTDPDATDSSGDERDGLSVKRRRVRRFISEVRILPCCGDGGIVGGSANGVSRSSRRRMRAGVGGKVDRKEAEAASATAKAGSQRKFRGVRQRPWGKWAAEIRDPCKKPEGTVSRSDGKFPDFSIFGPSDDLFAELENSVAGPSLFDNDGFSGGIFGPDFCCPDDALNGSSADFGFGPSTWQVDDCFQDIGDIFGSDPLLAL</sequence>
<evidence type="ECO:0000313" key="9">
    <source>
        <dbReference type="Proteomes" id="UP001153555"/>
    </source>
</evidence>
<dbReference type="GO" id="GO:0005634">
    <property type="term" value="C:nucleus"/>
    <property type="evidence" value="ECO:0007669"/>
    <property type="project" value="UniProtKB-SubCell"/>
</dbReference>
<keyword evidence="3" id="KW-0238">DNA-binding</keyword>
<evidence type="ECO:0000256" key="5">
    <source>
        <dbReference type="ARBA" id="ARBA00023242"/>
    </source>
</evidence>
<protein>
    <submittedName>
        <fullName evidence="8">Ethylene-responsive transcription factor CRF4</fullName>
    </submittedName>
</protein>
<evidence type="ECO:0000256" key="2">
    <source>
        <dbReference type="ARBA" id="ARBA00023015"/>
    </source>
</evidence>
<dbReference type="OrthoDB" id="777519at2759"/>
<dbReference type="InterPro" id="IPR016177">
    <property type="entry name" value="DNA-bd_dom_sf"/>
</dbReference>
<dbReference type="SMART" id="SM00380">
    <property type="entry name" value="AP2"/>
    <property type="match status" value="1"/>
</dbReference>
<gene>
    <name evidence="8" type="ORF">SHERM_12930</name>
</gene>
<dbReference type="GO" id="GO:0003677">
    <property type="term" value="F:DNA binding"/>
    <property type="evidence" value="ECO:0007669"/>
    <property type="project" value="UniProtKB-KW"/>
</dbReference>
<dbReference type="PROSITE" id="PS51032">
    <property type="entry name" value="AP2_ERF"/>
    <property type="match status" value="1"/>
</dbReference>
<keyword evidence="4" id="KW-0804">Transcription</keyword>
<keyword evidence="9" id="KW-1185">Reference proteome</keyword>
<dbReference type="Proteomes" id="UP001153555">
    <property type="component" value="Unassembled WGS sequence"/>
</dbReference>
<dbReference type="SUPFAM" id="SSF54171">
    <property type="entry name" value="DNA-binding domain"/>
    <property type="match status" value="1"/>
</dbReference>
<dbReference type="InterPro" id="IPR050913">
    <property type="entry name" value="AP2/ERF_ERF"/>
</dbReference>
<name>A0A9N7MJL9_STRHE</name>
<dbReference type="InterPro" id="IPR036955">
    <property type="entry name" value="AP2/ERF_dom_sf"/>
</dbReference>
<evidence type="ECO:0000256" key="3">
    <source>
        <dbReference type="ARBA" id="ARBA00023125"/>
    </source>
</evidence>
<reference evidence="8" key="1">
    <citation type="submission" date="2019-12" db="EMBL/GenBank/DDBJ databases">
        <authorList>
            <person name="Scholes J."/>
        </authorList>
    </citation>
    <scope>NUCLEOTIDE SEQUENCE</scope>
</reference>
<comment type="caution">
    <text evidence="8">The sequence shown here is derived from an EMBL/GenBank/DDBJ whole genome shotgun (WGS) entry which is preliminary data.</text>
</comment>
<dbReference type="EMBL" id="CACSLK010009714">
    <property type="protein sequence ID" value="CAA0812114.1"/>
    <property type="molecule type" value="Genomic_DNA"/>
</dbReference>
<keyword evidence="2" id="KW-0805">Transcription regulation</keyword>
<dbReference type="Gene3D" id="3.30.730.10">
    <property type="entry name" value="AP2/ERF domain"/>
    <property type="match status" value="1"/>
</dbReference>
<comment type="subcellular location">
    <subcellularLocation>
        <location evidence="1">Nucleus</location>
    </subcellularLocation>
</comment>
<dbReference type="InterPro" id="IPR001471">
    <property type="entry name" value="AP2/ERF_dom"/>
</dbReference>
<dbReference type="PANTHER" id="PTHR31194">
    <property type="entry name" value="SHN SHINE , DNA BINDING / TRANSCRIPTION FACTOR"/>
    <property type="match status" value="1"/>
</dbReference>